<evidence type="ECO:0000313" key="13">
    <source>
        <dbReference type="Proteomes" id="UP001500363"/>
    </source>
</evidence>
<dbReference type="InterPro" id="IPR041469">
    <property type="entry name" value="Subtilisin-like_FN3"/>
</dbReference>
<feature type="active site" description="Charge relay system" evidence="5">
    <location>
        <position position="196"/>
    </location>
</feature>
<evidence type="ECO:0000259" key="8">
    <source>
        <dbReference type="Pfam" id="PF00082"/>
    </source>
</evidence>
<dbReference type="Pfam" id="PF02225">
    <property type="entry name" value="PA"/>
    <property type="match status" value="1"/>
</dbReference>
<dbReference type="RefSeq" id="WP_344179658.1">
    <property type="nucleotide sequence ID" value="NZ_BAAANC010000003.1"/>
</dbReference>
<feature type="domain" description="Inhibitor I9" evidence="10">
    <location>
        <begin position="58"/>
        <end position="156"/>
    </location>
</feature>
<evidence type="ECO:0000313" key="12">
    <source>
        <dbReference type="EMBL" id="GAA1546253.1"/>
    </source>
</evidence>
<dbReference type="Pfam" id="PF05922">
    <property type="entry name" value="Inhibitor_I9"/>
    <property type="match status" value="1"/>
</dbReference>
<protein>
    <recommendedName>
        <fullName evidence="14">PA domain-containing protein</fullName>
    </recommendedName>
</protein>
<dbReference type="PRINTS" id="PR00723">
    <property type="entry name" value="SUBTILISIN"/>
</dbReference>
<keyword evidence="3 5" id="KW-0378">Hydrolase</keyword>
<dbReference type="InterPro" id="IPR037045">
    <property type="entry name" value="S8pro/Inhibitor_I9_sf"/>
</dbReference>
<evidence type="ECO:0000256" key="2">
    <source>
        <dbReference type="ARBA" id="ARBA00022670"/>
    </source>
</evidence>
<dbReference type="Pfam" id="PF00082">
    <property type="entry name" value="Peptidase_S8"/>
    <property type="match status" value="1"/>
</dbReference>
<dbReference type="PROSITE" id="PS51892">
    <property type="entry name" value="SUBTILASE"/>
    <property type="match status" value="1"/>
</dbReference>
<dbReference type="InterPro" id="IPR015500">
    <property type="entry name" value="Peptidase_S8_subtilisin-rel"/>
</dbReference>
<feature type="domain" description="Peptidase S8/S53" evidence="8">
    <location>
        <begin position="187"/>
        <end position="658"/>
    </location>
</feature>
<dbReference type="PROSITE" id="PS00138">
    <property type="entry name" value="SUBTILASE_SER"/>
    <property type="match status" value="1"/>
</dbReference>
<feature type="region of interest" description="Disordered" evidence="6">
    <location>
        <begin position="278"/>
        <end position="301"/>
    </location>
</feature>
<dbReference type="InterPro" id="IPR036852">
    <property type="entry name" value="Peptidase_S8/S53_dom_sf"/>
</dbReference>
<feature type="chain" id="PRO_5046065849" description="PA domain-containing protein" evidence="7">
    <location>
        <begin position="25"/>
        <end position="1002"/>
    </location>
</feature>
<keyword evidence="2 5" id="KW-0645">Protease</keyword>
<reference evidence="12 13" key="1">
    <citation type="journal article" date="2019" name="Int. J. Syst. Evol. Microbiol.">
        <title>The Global Catalogue of Microorganisms (GCM) 10K type strain sequencing project: providing services to taxonomists for standard genome sequencing and annotation.</title>
        <authorList>
            <consortium name="The Broad Institute Genomics Platform"/>
            <consortium name="The Broad Institute Genome Sequencing Center for Infectious Disease"/>
            <person name="Wu L."/>
            <person name="Ma J."/>
        </authorList>
    </citation>
    <scope>NUCLEOTIDE SEQUENCE [LARGE SCALE GENOMIC DNA]</scope>
    <source>
        <strain evidence="12 13">JCM 14303</strain>
    </source>
</reference>
<dbReference type="EMBL" id="BAAANC010000003">
    <property type="protein sequence ID" value="GAA1546253.1"/>
    <property type="molecule type" value="Genomic_DNA"/>
</dbReference>
<dbReference type="Gene3D" id="2.60.40.2310">
    <property type="match status" value="1"/>
</dbReference>
<organism evidence="12 13">
    <name type="scientific">Kribbella lupini</name>
    <dbReference type="NCBI Taxonomy" id="291602"/>
    <lineage>
        <taxon>Bacteria</taxon>
        <taxon>Bacillati</taxon>
        <taxon>Actinomycetota</taxon>
        <taxon>Actinomycetes</taxon>
        <taxon>Propionibacteriales</taxon>
        <taxon>Kribbellaceae</taxon>
        <taxon>Kribbella</taxon>
    </lineage>
</organism>
<comment type="similarity">
    <text evidence="1 5">Belongs to the peptidase S8 family.</text>
</comment>
<evidence type="ECO:0000256" key="6">
    <source>
        <dbReference type="SAM" id="MobiDB-lite"/>
    </source>
</evidence>
<dbReference type="InterPro" id="IPR000209">
    <property type="entry name" value="Peptidase_S8/S53_dom"/>
</dbReference>
<gene>
    <name evidence="12" type="ORF">GCM10009741_57270</name>
</gene>
<dbReference type="Proteomes" id="UP001500363">
    <property type="component" value="Unassembled WGS sequence"/>
</dbReference>
<evidence type="ECO:0000256" key="1">
    <source>
        <dbReference type="ARBA" id="ARBA00011073"/>
    </source>
</evidence>
<evidence type="ECO:0000259" key="10">
    <source>
        <dbReference type="Pfam" id="PF05922"/>
    </source>
</evidence>
<feature type="active site" description="Charge relay system" evidence="5">
    <location>
        <position position="290"/>
    </location>
</feature>
<evidence type="ECO:0000256" key="5">
    <source>
        <dbReference type="PROSITE-ProRule" id="PRU01240"/>
    </source>
</evidence>
<evidence type="ECO:0000256" key="3">
    <source>
        <dbReference type="ARBA" id="ARBA00022801"/>
    </source>
</evidence>
<name>A0ABN2BSC7_9ACTN</name>
<keyword evidence="4 5" id="KW-0720">Serine protease</keyword>
<dbReference type="InterPro" id="IPR023828">
    <property type="entry name" value="Peptidase_S8_Ser-AS"/>
</dbReference>
<dbReference type="Gene3D" id="3.50.30.30">
    <property type="match status" value="1"/>
</dbReference>
<feature type="signal peptide" evidence="7">
    <location>
        <begin position="1"/>
        <end position="24"/>
    </location>
</feature>
<dbReference type="InterPro" id="IPR045051">
    <property type="entry name" value="SBT"/>
</dbReference>
<evidence type="ECO:0000259" key="9">
    <source>
        <dbReference type="Pfam" id="PF02225"/>
    </source>
</evidence>
<dbReference type="InterPro" id="IPR003137">
    <property type="entry name" value="PA_domain"/>
</dbReference>
<comment type="caution">
    <text evidence="12">The sequence shown here is derived from an EMBL/GenBank/DDBJ whole genome shotgun (WGS) entry which is preliminary data.</text>
</comment>
<dbReference type="InterPro" id="IPR010259">
    <property type="entry name" value="S8pro/Inhibitor_I9"/>
</dbReference>
<dbReference type="Gene3D" id="3.30.70.80">
    <property type="entry name" value="Peptidase S8 propeptide/proteinase inhibitor I9"/>
    <property type="match status" value="1"/>
</dbReference>
<keyword evidence="13" id="KW-1185">Reference proteome</keyword>
<dbReference type="PANTHER" id="PTHR10795">
    <property type="entry name" value="PROPROTEIN CONVERTASE SUBTILISIN/KEXIN"/>
    <property type="match status" value="1"/>
</dbReference>
<evidence type="ECO:0008006" key="14">
    <source>
        <dbReference type="Google" id="ProtNLM"/>
    </source>
</evidence>
<sequence>MNHLSLRRPTALIAAAVLTSAAFAAPVGNAALTDPSPGSAAPDNLSSALRLPKFAPGKYVVTLADKPLATYAGGVAGLKATKPAKGKKVDATGADAKRYGTYLQSRHNQVAAKVGATASRHYTTAINAFRADLTGQQAAALAKTPGVLAVTPDQLHKTLDDKKPADFLKLSGNAGVWKALGGNAEAGKGVVVGVVDTGIWPESASVSGPKLGTKPTAADTYTPYRSGDSIVMHKADGNDFTGSCQAGEDFTADLCNTKLISAKFFGDGWLGATPPEARDDWASPRDGGGHGTHTATTAAGRPGVDVAESGINFGTISGVAPAAKIAVYKALWTGKDDVGSGGYTSDILAAIDQAVADGVDVINYSVGSQFESSHVDPVQLAFLSAASAGIFVSAAGGNSGPYESSLDNTSPWVTTVAASTVAPYESTVVLGNGEKYAGLSTSLPGSISSKPLVTGAAAKTTAATEYDGSQCLPNTLDSALVAGKIVVCDRGVGARVDKSAEVKRAGGVGMVLLNLTDQDMVADSHSVPTIHLNTPGSLSVKTYAGTPGATVQFVQGNQTSVKTAYPQIADFSSRGPSLSSNGNLLKPDIAAPGVNVLAAVAPPSNDGHSFAFYSGTSMAAPHIAGLAALYLAKHPDWTPMMVKSALMTTTSDVKKADGSVNNDPFARGAGEVQPSKMLSPGLVYDSGDADWLGYLEGSGVDTGTGVPAIAPSNYNAPSIAVGQLVGTQTITRRVTAVTGGLYRATVSVPGMKAVVTPSILNLQAGQTKTFTVKLTLDSGLSNVSTTGWLTWQGANTSVRSPIVVKPTSAIAPTQVKGSGASGSASFEAVAGTSGLPIKAYGVVSAPAVPGAVPAGAADADLPNYPVTVTAATKAVQWNIKTVDPAGSIWLVLYKVVNGQMQALSFEGDGSNQASATLSAPEPGVWGVLAITLSNPPGADTTAYTMQTNVVTGGGSLAVTPSRAPLAGKPFQVTASWSGLPTDQRSTGFVEFPNRAGTVVTIN</sequence>
<accession>A0ABN2BSC7</accession>
<evidence type="ECO:0000256" key="4">
    <source>
        <dbReference type="ARBA" id="ARBA00022825"/>
    </source>
</evidence>
<proteinExistence type="inferred from homology"/>
<evidence type="ECO:0000256" key="7">
    <source>
        <dbReference type="SAM" id="SignalP"/>
    </source>
</evidence>
<keyword evidence="7" id="KW-0732">Signal</keyword>
<feature type="domain" description="PA" evidence="9">
    <location>
        <begin position="451"/>
        <end position="533"/>
    </location>
</feature>
<dbReference type="Pfam" id="PF17766">
    <property type="entry name" value="fn3_6"/>
    <property type="match status" value="1"/>
</dbReference>
<dbReference type="SUPFAM" id="SSF52743">
    <property type="entry name" value="Subtilisin-like"/>
    <property type="match status" value="1"/>
</dbReference>
<feature type="domain" description="Subtilisin-like protease fibronectin type-III" evidence="11">
    <location>
        <begin position="714"/>
        <end position="804"/>
    </location>
</feature>
<dbReference type="Gene3D" id="3.40.50.200">
    <property type="entry name" value="Peptidase S8/S53 domain"/>
    <property type="match status" value="1"/>
</dbReference>
<evidence type="ECO:0000259" key="11">
    <source>
        <dbReference type="Pfam" id="PF17766"/>
    </source>
</evidence>
<dbReference type="CDD" id="cd02120">
    <property type="entry name" value="PA_subtilisin_like"/>
    <property type="match status" value="1"/>
</dbReference>
<feature type="active site" description="Charge relay system" evidence="5">
    <location>
        <position position="617"/>
    </location>
</feature>